<comment type="caution">
    <text evidence="7">The sequence shown here is derived from an EMBL/GenBank/DDBJ whole genome shotgun (WGS) entry which is preliminary data.</text>
</comment>
<dbReference type="InterPro" id="IPR006680">
    <property type="entry name" value="Amidohydro-rel"/>
</dbReference>
<reference evidence="8" key="1">
    <citation type="journal article" date="2019" name="Int. J. Syst. Evol. Microbiol.">
        <title>The Global Catalogue of Microorganisms (GCM) 10K type strain sequencing project: providing services to taxonomists for standard genome sequencing and annotation.</title>
        <authorList>
            <consortium name="The Broad Institute Genomics Platform"/>
            <consortium name="The Broad Institute Genome Sequencing Center for Infectious Disease"/>
            <person name="Wu L."/>
            <person name="Ma J."/>
        </authorList>
    </citation>
    <scope>NUCLEOTIDE SEQUENCE [LARGE SCALE GENOMIC DNA]</scope>
    <source>
        <strain evidence="8">JCM 31920</strain>
    </source>
</reference>
<dbReference type="NCBIfam" id="TIGR00221">
    <property type="entry name" value="nagA"/>
    <property type="match status" value="1"/>
</dbReference>
<dbReference type="RefSeq" id="WP_345031414.1">
    <property type="nucleotide sequence ID" value="NZ_BAABEY010000031.1"/>
</dbReference>
<keyword evidence="3 5" id="KW-0378">Hydrolase</keyword>
<evidence type="ECO:0000256" key="1">
    <source>
        <dbReference type="ARBA" id="ARBA00010716"/>
    </source>
</evidence>
<proteinExistence type="inferred from homology"/>
<name>A0ABP8M6H7_9BACT</name>
<evidence type="ECO:0000256" key="2">
    <source>
        <dbReference type="ARBA" id="ARBA00022723"/>
    </source>
</evidence>
<accession>A0ABP8M6H7</accession>
<organism evidence="7 8">
    <name type="scientific">Ravibacter arvi</name>
    <dbReference type="NCBI Taxonomy" id="2051041"/>
    <lineage>
        <taxon>Bacteria</taxon>
        <taxon>Pseudomonadati</taxon>
        <taxon>Bacteroidota</taxon>
        <taxon>Cytophagia</taxon>
        <taxon>Cytophagales</taxon>
        <taxon>Spirosomataceae</taxon>
        <taxon>Ravibacter</taxon>
    </lineage>
</organism>
<evidence type="ECO:0000313" key="7">
    <source>
        <dbReference type="EMBL" id="GAA4444264.1"/>
    </source>
</evidence>
<protein>
    <submittedName>
        <fullName evidence="7">N-acetylglucosamine-6-phosphate deacetylase</fullName>
    </submittedName>
</protein>
<evidence type="ECO:0000259" key="6">
    <source>
        <dbReference type="Pfam" id="PF01979"/>
    </source>
</evidence>
<dbReference type="InterPro" id="IPR011059">
    <property type="entry name" value="Metal-dep_hydrolase_composite"/>
</dbReference>
<feature type="domain" description="Amidohydrolase-related" evidence="6">
    <location>
        <begin position="50"/>
        <end position="360"/>
    </location>
</feature>
<evidence type="ECO:0000313" key="8">
    <source>
        <dbReference type="Proteomes" id="UP001501508"/>
    </source>
</evidence>
<dbReference type="PIRSF" id="PIRSF038994">
    <property type="entry name" value="NagA"/>
    <property type="match status" value="1"/>
</dbReference>
<dbReference type="Gene3D" id="2.30.40.10">
    <property type="entry name" value="Urease, subunit C, domain 1"/>
    <property type="match status" value="1"/>
</dbReference>
<dbReference type="InterPro" id="IPR032466">
    <property type="entry name" value="Metal_Hydrolase"/>
</dbReference>
<dbReference type="InterPro" id="IPR003764">
    <property type="entry name" value="GlcNAc_6-P_deAcase"/>
</dbReference>
<dbReference type="Gene3D" id="3.20.20.140">
    <property type="entry name" value="Metal-dependent hydrolases"/>
    <property type="match status" value="1"/>
</dbReference>
<dbReference type="Proteomes" id="UP001501508">
    <property type="component" value="Unassembled WGS sequence"/>
</dbReference>
<dbReference type="PANTHER" id="PTHR11113:SF14">
    <property type="entry name" value="N-ACETYLGLUCOSAMINE-6-PHOSPHATE DEACETYLASE"/>
    <property type="match status" value="1"/>
</dbReference>
<dbReference type="EMBL" id="BAABEY010000031">
    <property type="protein sequence ID" value="GAA4444264.1"/>
    <property type="molecule type" value="Genomic_DNA"/>
</dbReference>
<evidence type="ECO:0000256" key="5">
    <source>
        <dbReference type="PIRNR" id="PIRNR038994"/>
    </source>
</evidence>
<dbReference type="PANTHER" id="PTHR11113">
    <property type="entry name" value="N-ACETYLGLUCOSAMINE-6-PHOSPHATE DEACETYLASE"/>
    <property type="match status" value="1"/>
</dbReference>
<keyword evidence="2" id="KW-0479">Metal-binding</keyword>
<keyword evidence="8" id="KW-1185">Reference proteome</keyword>
<keyword evidence="4 5" id="KW-0119">Carbohydrate metabolism</keyword>
<dbReference type="Pfam" id="PF01979">
    <property type="entry name" value="Amidohydro_1"/>
    <property type="match status" value="1"/>
</dbReference>
<sequence length="372" mass="40722">MAYILGRKVYTDGQELGNCLLKIENRQIKELSTLAPDQEPPAETVVYDCLAPGFIDVHINGGETLHFTQSPTREALIDMASASRLTGTPFLLPTCITSPWENILGAIDATRAFMEEFPEAGVLGMHLEGPFLNPKKRGAHLERFIQKPTDNLLLELIEKGRGVLKIITVAPEYFSAEQLIRLQRAGIVVSAGHSNATYREAAYAFENGVGLCTHLYNAMSAFGHREPGLVGAVFDFPDVYAPIILDGIHCDFAAARVAYKQKGEKLFLISDALFLGKKKKTFQWEEFDASLIDDRYVNTEGNLSGGAVSLPEVLVNAVLEVKIPLAEAVAMCTLRPAKVLGLEDRIGRIAPGYPAVFTVFSDRLSNFGSVSF</sequence>
<dbReference type="SUPFAM" id="SSF51556">
    <property type="entry name" value="Metallo-dependent hydrolases"/>
    <property type="match status" value="1"/>
</dbReference>
<evidence type="ECO:0000256" key="3">
    <source>
        <dbReference type="ARBA" id="ARBA00022801"/>
    </source>
</evidence>
<comment type="similarity">
    <text evidence="1 5">Belongs to the metallo-dependent hydrolases superfamily. NagA family.</text>
</comment>
<gene>
    <name evidence="7" type="primary">nagA_3</name>
    <name evidence="7" type="ORF">GCM10023091_34130</name>
</gene>
<evidence type="ECO:0000256" key="4">
    <source>
        <dbReference type="ARBA" id="ARBA00023277"/>
    </source>
</evidence>